<accession>A0AAV4MED6</accession>
<reference evidence="1 2" key="1">
    <citation type="submission" date="2021-06" db="EMBL/GenBank/DDBJ databases">
        <title>Caerostris darwini draft genome.</title>
        <authorList>
            <person name="Kono N."/>
            <person name="Arakawa K."/>
        </authorList>
    </citation>
    <scope>NUCLEOTIDE SEQUENCE [LARGE SCALE GENOMIC DNA]</scope>
</reference>
<dbReference type="EMBL" id="BPLQ01000392">
    <property type="protein sequence ID" value="GIX70794.1"/>
    <property type="molecule type" value="Genomic_DNA"/>
</dbReference>
<evidence type="ECO:0000313" key="1">
    <source>
        <dbReference type="EMBL" id="GIX70794.1"/>
    </source>
</evidence>
<organism evidence="1 2">
    <name type="scientific">Caerostris darwini</name>
    <dbReference type="NCBI Taxonomy" id="1538125"/>
    <lineage>
        <taxon>Eukaryota</taxon>
        <taxon>Metazoa</taxon>
        <taxon>Ecdysozoa</taxon>
        <taxon>Arthropoda</taxon>
        <taxon>Chelicerata</taxon>
        <taxon>Arachnida</taxon>
        <taxon>Araneae</taxon>
        <taxon>Araneomorphae</taxon>
        <taxon>Entelegynae</taxon>
        <taxon>Araneoidea</taxon>
        <taxon>Araneidae</taxon>
        <taxon>Caerostris</taxon>
    </lineage>
</organism>
<name>A0AAV4MED6_9ARAC</name>
<keyword evidence="2" id="KW-1185">Reference proteome</keyword>
<proteinExistence type="predicted"/>
<protein>
    <submittedName>
        <fullName evidence="1">Uncharacterized protein</fullName>
    </submittedName>
</protein>
<dbReference type="AlphaFoldDB" id="A0AAV4MED6"/>
<dbReference type="Proteomes" id="UP001054837">
    <property type="component" value="Unassembled WGS sequence"/>
</dbReference>
<evidence type="ECO:0000313" key="2">
    <source>
        <dbReference type="Proteomes" id="UP001054837"/>
    </source>
</evidence>
<sequence>MHFRFALRRISFLESGNTALRSPVLRVRGKRKSLFWTSLPTQHKRRSIVATPPRKHLFPFLKKWKDHLLNCFQPNSSFAPYLCPERTNKTKSVDSEDIFKVLIVHHRVFRTIDLHDNGREY</sequence>
<gene>
    <name evidence="1" type="ORF">CDAR_172631</name>
</gene>
<comment type="caution">
    <text evidence="1">The sequence shown here is derived from an EMBL/GenBank/DDBJ whole genome shotgun (WGS) entry which is preliminary data.</text>
</comment>